<protein>
    <submittedName>
        <fullName evidence="2">Uncharacterized protein</fullName>
    </submittedName>
</protein>
<dbReference type="EMBL" id="VOXD01000032">
    <property type="protein sequence ID" value="TXF87763.1"/>
    <property type="molecule type" value="Genomic_DNA"/>
</dbReference>
<proteinExistence type="predicted"/>
<gene>
    <name evidence="2" type="ORF">FUA23_17690</name>
</gene>
<reference evidence="2 3" key="1">
    <citation type="submission" date="2019-08" db="EMBL/GenBank/DDBJ databases">
        <title>Lewinella sp. strain SSH13 Genome sequencing and assembly.</title>
        <authorList>
            <person name="Kim I."/>
        </authorList>
    </citation>
    <scope>NUCLEOTIDE SEQUENCE [LARGE SCALE GENOMIC DNA]</scope>
    <source>
        <strain evidence="2 3">SSH13</strain>
    </source>
</reference>
<sequence>MDTANPYLNPVELFDLSEKPELKPADLRKAKKRFLTELELDGREDFDYHGRLFTRNDLDRVSQDIEDEAMLVAYVTAAKTKGLSAFLASGRTDQEFDSNQLFNPRLKPLLRSYFGPAFNQTFGRAVANQDQQAVDKMRNWKAESAGISPSVLYQDAYRNLDSKIEVLAGTVDAYLRDPKSPAAQNLRGMKAFDDNFPKELISALPPYFTDLTGKLADRLTPYIIRLNNERQNPRMALALTKSILRLENLADDKREQLKKIGRQLRDNVNTANHNREAQSSEGGMGAGRIVWLIIVLVVMLFRVGSCISSNSRSSRSNYRTNSYYAEQRYKPVSALTYKIRYAINLRQAVQRGLSPTAVTPDSRADIPSFLLSPLYRPGAGVLEANDVLRALNQDTVYHIERYVLSRRTTPFQVDKVFQQTIKRPVVAKDKDTSRLYLALDALNKELTEEARIREERRKEAEKKYTVSSKKYPGGIVVKADRGNGPPSAASNGVREVTSYAKEKKDQLLGPKAKMPANYYLYQKRGEKNDGRLMKMKAAPDAADVGLILVWRDTLGLRQVRMPGGLTAPFTFDVAVGQVDKLLEGYVVYGKLWSDTETSPFGGQGWYREVICYCGPNDHLAFINGKKSYRKNIWFPTKKIDTSKSMSPQAWLRGIKRLR</sequence>
<accession>A0A5C7FK89</accession>
<dbReference type="Proteomes" id="UP000321907">
    <property type="component" value="Unassembled WGS sequence"/>
</dbReference>
<dbReference type="AlphaFoldDB" id="A0A5C7FK89"/>
<evidence type="ECO:0000313" key="3">
    <source>
        <dbReference type="Proteomes" id="UP000321907"/>
    </source>
</evidence>
<name>A0A5C7FK89_9BACT</name>
<dbReference type="RefSeq" id="WP_147932097.1">
    <property type="nucleotide sequence ID" value="NZ_VOXD01000032.1"/>
</dbReference>
<comment type="caution">
    <text evidence="2">The sequence shown here is derived from an EMBL/GenBank/DDBJ whole genome shotgun (WGS) entry which is preliminary data.</text>
</comment>
<evidence type="ECO:0000256" key="1">
    <source>
        <dbReference type="SAM" id="MobiDB-lite"/>
    </source>
</evidence>
<evidence type="ECO:0000313" key="2">
    <source>
        <dbReference type="EMBL" id="TXF87763.1"/>
    </source>
</evidence>
<dbReference type="OrthoDB" id="679319at2"/>
<organism evidence="2 3">
    <name type="scientific">Neolewinella aurantiaca</name>
    <dbReference type="NCBI Taxonomy" id="2602767"/>
    <lineage>
        <taxon>Bacteria</taxon>
        <taxon>Pseudomonadati</taxon>
        <taxon>Bacteroidota</taxon>
        <taxon>Saprospiria</taxon>
        <taxon>Saprospirales</taxon>
        <taxon>Lewinellaceae</taxon>
        <taxon>Neolewinella</taxon>
    </lineage>
</organism>
<feature type="region of interest" description="Disordered" evidence="1">
    <location>
        <begin position="475"/>
        <end position="495"/>
    </location>
</feature>
<keyword evidence="3" id="KW-1185">Reference proteome</keyword>